<evidence type="ECO:0000259" key="3">
    <source>
        <dbReference type="PROSITE" id="PS51462"/>
    </source>
</evidence>
<feature type="domain" description="Nudix hydrolase" evidence="3">
    <location>
        <begin position="5"/>
        <end position="125"/>
    </location>
</feature>
<proteinExistence type="inferred from homology"/>
<dbReference type="AlphaFoldDB" id="A0AB39RMD8"/>
<dbReference type="RefSeq" id="WP_369247280.1">
    <property type="nucleotide sequence ID" value="NZ_CP163443.1"/>
</dbReference>
<dbReference type="InterPro" id="IPR000086">
    <property type="entry name" value="NUDIX_hydrolase_dom"/>
</dbReference>
<evidence type="ECO:0000313" key="4">
    <source>
        <dbReference type="EMBL" id="XDQ54049.1"/>
    </source>
</evidence>
<name>A0AB39RMD8_9ACTN</name>
<dbReference type="PROSITE" id="PS51462">
    <property type="entry name" value="NUDIX"/>
    <property type="match status" value="1"/>
</dbReference>
<dbReference type="Gene3D" id="3.90.79.10">
    <property type="entry name" value="Nucleoside Triphosphate Pyrophosphohydrolase"/>
    <property type="match status" value="1"/>
</dbReference>
<dbReference type="GO" id="GO:0016787">
    <property type="term" value="F:hydrolase activity"/>
    <property type="evidence" value="ECO:0007669"/>
    <property type="project" value="UniProtKB-KW"/>
</dbReference>
<reference evidence="4" key="1">
    <citation type="submission" date="2024-07" db="EMBL/GenBank/DDBJ databases">
        <authorList>
            <person name="Yu S.T."/>
        </authorList>
    </citation>
    <scope>NUCLEOTIDE SEQUENCE</scope>
    <source>
        <strain evidence="4">R41</strain>
    </source>
</reference>
<keyword evidence="2 4" id="KW-0378">Hydrolase</keyword>
<accession>A0AB39RMD8</accession>
<dbReference type="SUPFAM" id="SSF55811">
    <property type="entry name" value="Nudix"/>
    <property type="match status" value="1"/>
</dbReference>
<dbReference type="InterPro" id="IPR020084">
    <property type="entry name" value="NUDIX_hydrolase_CS"/>
</dbReference>
<organism evidence="4">
    <name type="scientific">Streptomyces sp. R41</name>
    <dbReference type="NCBI Taxonomy" id="3238632"/>
    <lineage>
        <taxon>Bacteria</taxon>
        <taxon>Bacillati</taxon>
        <taxon>Actinomycetota</taxon>
        <taxon>Actinomycetes</taxon>
        <taxon>Kitasatosporales</taxon>
        <taxon>Streptomycetaceae</taxon>
        <taxon>Streptomyces</taxon>
    </lineage>
</organism>
<dbReference type="PANTHER" id="PTHR43736:SF1">
    <property type="entry name" value="DIHYDRONEOPTERIN TRIPHOSPHATE DIPHOSPHATASE"/>
    <property type="match status" value="1"/>
</dbReference>
<gene>
    <name evidence="4" type="ORF">AB5J53_21445</name>
</gene>
<dbReference type="InterPro" id="IPR015797">
    <property type="entry name" value="NUDIX_hydrolase-like_dom_sf"/>
</dbReference>
<dbReference type="PANTHER" id="PTHR43736">
    <property type="entry name" value="ADP-RIBOSE PYROPHOSPHATASE"/>
    <property type="match status" value="1"/>
</dbReference>
<comment type="similarity">
    <text evidence="1">Belongs to the Nudix hydrolase family.</text>
</comment>
<sequence length="157" mass="17188">MPESPRHSVSVAGITVRGDGRILAVRRADNDTWEPPGGLLELDEQPQTGVVREVFEETRIKVDVRQLTGVYKNMTLGVVALVFRCKPTAGTERTSSESTAVEWLTPDEIRERMSGVFAVRVRDALDGNGPHVRSHDDKRLIPVGSRVRLDGSASGDA</sequence>
<evidence type="ECO:0000256" key="2">
    <source>
        <dbReference type="ARBA" id="ARBA00022801"/>
    </source>
</evidence>
<dbReference type="PROSITE" id="PS00893">
    <property type="entry name" value="NUDIX_BOX"/>
    <property type="match status" value="1"/>
</dbReference>
<evidence type="ECO:0000256" key="1">
    <source>
        <dbReference type="ARBA" id="ARBA00005582"/>
    </source>
</evidence>
<dbReference type="Pfam" id="PF00293">
    <property type="entry name" value="NUDIX"/>
    <property type="match status" value="1"/>
</dbReference>
<dbReference type="EMBL" id="CP163443">
    <property type="protein sequence ID" value="XDQ54049.1"/>
    <property type="molecule type" value="Genomic_DNA"/>
</dbReference>
<protein>
    <submittedName>
        <fullName evidence="4">NUDIX hydrolase</fullName>
    </submittedName>
</protein>